<feature type="region of interest" description="Disordered" evidence="1">
    <location>
        <begin position="114"/>
        <end position="140"/>
    </location>
</feature>
<organism evidence="3 4">
    <name type="scientific">Puccinia coronata f. sp. avenae</name>
    <dbReference type="NCBI Taxonomy" id="200324"/>
    <lineage>
        <taxon>Eukaryota</taxon>
        <taxon>Fungi</taxon>
        <taxon>Dikarya</taxon>
        <taxon>Basidiomycota</taxon>
        <taxon>Pucciniomycotina</taxon>
        <taxon>Pucciniomycetes</taxon>
        <taxon>Pucciniales</taxon>
        <taxon>Pucciniaceae</taxon>
        <taxon>Puccinia</taxon>
    </lineage>
</organism>
<evidence type="ECO:0000256" key="1">
    <source>
        <dbReference type="SAM" id="MobiDB-lite"/>
    </source>
</evidence>
<evidence type="ECO:0000313" key="4">
    <source>
        <dbReference type="Proteomes" id="UP000235388"/>
    </source>
</evidence>
<evidence type="ECO:0000313" key="3">
    <source>
        <dbReference type="EMBL" id="PLW25661.1"/>
    </source>
</evidence>
<proteinExistence type="predicted"/>
<accession>A0A2N5TJJ1</accession>
<keyword evidence="2" id="KW-0472">Membrane</keyword>
<reference evidence="3 4" key="1">
    <citation type="submission" date="2017-11" db="EMBL/GenBank/DDBJ databases">
        <title>De novo assembly and phasing of dikaryotic genomes from two isolates of Puccinia coronata f. sp. avenae, the causal agent of oat crown rust.</title>
        <authorList>
            <person name="Miller M.E."/>
            <person name="Zhang Y."/>
            <person name="Omidvar V."/>
            <person name="Sperschneider J."/>
            <person name="Schwessinger B."/>
            <person name="Raley C."/>
            <person name="Palmer J.M."/>
            <person name="Garnica D."/>
            <person name="Upadhyaya N."/>
            <person name="Rathjen J."/>
            <person name="Taylor J.M."/>
            <person name="Park R.F."/>
            <person name="Dodds P.N."/>
            <person name="Hirsch C.D."/>
            <person name="Kianian S.F."/>
            <person name="Figueroa M."/>
        </authorList>
    </citation>
    <scope>NUCLEOTIDE SEQUENCE [LARGE SCALE GENOMIC DNA]</scope>
    <source>
        <strain evidence="3">12NC29</strain>
    </source>
</reference>
<sequence length="380" mass="42743">MYFTLLLNEVVGPLDKPQPPCVTHSYPISAKGCFLSYLSDQNFSHSSHYLSFKFSHGSELSALKTLMLMVQCSHLHRIFIFALFSTRFRKSGQCRPGRQVDVLSVSSVKKYSTPVSKAEEGPSTKAGPSTPQSREDDYSKLSTKDLTVTNSAINVSLPSASPGLSTPLYDVKRTINQIPSTTPLPHSPKSTLNYDKQQDMIVTRDIIIAISILTVSLLLIGLIWLALIVFVPMIRSSRMKVNPRYWFKRKRKVDHPPEWWTQFRFTSQFSNAEAFPALTHLRESANSGRSLFASTQELEAGFNPSKVDWLGKEEEDKIGVDEQQDLDSRLESWLRKGERWNLSSANVIFHKDPSLGLTRHSILLPVLTSLAPSDSASRLR</sequence>
<dbReference type="Proteomes" id="UP000235388">
    <property type="component" value="Unassembled WGS sequence"/>
</dbReference>
<dbReference type="EMBL" id="PGCJ01000599">
    <property type="protein sequence ID" value="PLW25661.1"/>
    <property type="molecule type" value="Genomic_DNA"/>
</dbReference>
<evidence type="ECO:0000256" key="2">
    <source>
        <dbReference type="SAM" id="Phobius"/>
    </source>
</evidence>
<keyword evidence="4" id="KW-1185">Reference proteome</keyword>
<gene>
    <name evidence="3" type="ORF">PCANC_24250</name>
</gene>
<dbReference type="AlphaFoldDB" id="A0A2N5TJJ1"/>
<dbReference type="OrthoDB" id="2496479at2759"/>
<feature type="transmembrane region" description="Helical" evidence="2">
    <location>
        <begin position="206"/>
        <end position="234"/>
    </location>
</feature>
<protein>
    <submittedName>
        <fullName evidence="3">Uncharacterized protein</fullName>
    </submittedName>
</protein>
<keyword evidence="2" id="KW-1133">Transmembrane helix</keyword>
<keyword evidence="2" id="KW-0812">Transmembrane</keyword>
<comment type="caution">
    <text evidence="3">The sequence shown here is derived from an EMBL/GenBank/DDBJ whole genome shotgun (WGS) entry which is preliminary data.</text>
</comment>
<name>A0A2N5TJJ1_9BASI</name>